<evidence type="ECO:0000256" key="4">
    <source>
        <dbReference type="ARBA" id="ARBA00023136"/>
    </source>
</evidence>
<dbReference type="EMBL" id="MTYH01000074">
    <property type="protein sequence ID" value="PNP39880.1"/>
    <property type="molecule type" value="Genomic_DNA"/>
</dbReference>
<reference evidence="8 9" key="1">
    <citation type="submission" date="2017-02" db="EMBL/GenBank/DDBJ databases">
        <title>Genomes of Trichoderma spp. with biocontrol activity.</title>
        <authorList>
            <person name="Gardiner D."/>
            <person name="Kazan K."/>
            <person name="Vos C."/>
            <person name="Harvey P."/>
        </authorList>
    </citation>
    <scope>NUCLEOTIDE SEQUENCE [LARGE SCALE GENOMIC DNA]</scope>
    <source>
        <strain evidence="8 9">A5MH</strain>
    </source>
</reference>
<organism evidence="8 9">
    <name type="scientific">Trichoderma gamsii</name>
    <dbReference type="NCBI Taxonomy" id="398673"/>
    <lineage>
        <taxon>Eukaryota</taxon>
        <taxon>Fungi</taxon>
        <taxon>Dikarya</taxon>
        <taxon>Ascomycota</taxon>
        <taxon>Pezizomycotina</taxon>
        <taxon>Sordariomycetes</taxon>
        <taxon>Hypocreomycetidae</taxon>
        <taxon>Hypocreales</taxon>
        <taxon>Hypocreaceae</taxon>
        <taxon>Trichoderma</taxon>
    </lineage>
</organism>
<feature type="compositionally biased region" description="Acidic residues" evidence="6">
    <location>
        <begin position="1"/>
        <end position="10"/>
    </location>
</feature>
<keyword evidence="3 7" id="KW-1133">Transmembrane helix</keyword>
<evidence type="ECO:0000256" key="6">
    <source>
        <dbReference type="SAM" id="MobiDB-lite"/>
    </source>
</evidence>
<feature type="region of interest" description="Disordered" evidence="6">
    <location>
        <begin position="1"/>
        <end position="27"/>
    </location>
</feature>
<evidence type="ECO:0000256" key="1">
    <source>
        <dbReference type="ARBA" id="ARBA00004141"/>
    </source>
</evidence>
<dbReference type="PANTHER" id="PTHR47685">
    <property type="entry name" value="MAGNESIUM TRANSPORT PROTEIN CORA"/>
    <property type="match status" value="1"/>
</dbReference>
<feature type="transmembrane region" description="Helical" evidence="7">
    <location>
        <begin position="256"/>
        <end position="279"/>
    </location>
</feature>
<dbReference type="OrthoDB" id="4898535at2759"/>
<dbReference type="GO" id="GO:0016020">
    <property type="term" value="C:membrane"/>
    <property type="evidence" value="ECO:0007669"/>
    <property type="project" value="UniProtKB-SubCell"/>
</dbReference>
<evidence type="ECO:0000313" key="9">
    <source>
        <dbReference type="Proteomes" id="UP000236546"/>
    </source>
</evidence>
<dbReference type="Gene3D" id="1.20.58.340">
    <property type="entry name" value="Magnesium transport protein CorA, transmembrane region"/>
    <property type="match status" value="1"/>
</dbReference>
<dbReference type="PANTHER" id="PTHR47685:SF1">
    <property type="entry name" value="MAGNESIUM TRANSPORT PROTEIN CORA"/>
    <property type="match status" value="1"/>
</dbReference>
<dbReference type="InterPro" id="IPR050829">
    <property type="entry name" value="CorA_MIT"/>
</dbReference>
<dbReference type="InterPro" id="IPR002523">
    <property type="entry name" value="MgTranspt_CorA/ZnTranspt_ZntB"/>
</dbReference>
<dbReference type="SUPFAM" id="SSF144083">
    <property type="entry name" value="Magnesium transport protein CorA, transmembrane region"/>
    <property type="match status" value="1"/>
</dbReference>
<evidence type="ECO:0000256" key="3">
    <source>
        <dbReference type="ARBA" id="ARBA00022989"/>
    </source>
</evidence>
<sequence>MDTEIPDENDIDGKKKEQRKGVEKKPETEVQRLTKLYEKFGRFFVLDITREISLLRQIKDIQDELEMMEKVFADQKEVVEALDRIIRSMIRSHDPHDDKETEDLSVEFNLRRRNSYFLSAGDGSESTHGSFKRSYTVESDPTDDPGIAVGDEHLFTYEQHGYLDKETQKRKDFMNQAQSIIWQFRHQKQNLPIRTVNRFAEQIKKMNERARNTNKALNTLVDLKQKQNNMIDTRTARLQAEQSHTMAMEAERQGRTLMVFTIVTIIFLPLSFIAAFFAIPVNEFKDITLDYVSMITFPVSAATSLLIIIVGFAASEWEWIKEIVGPRLPKWLSEYWKRNGGDNQDPNQNENGTQQIEGTPRRIVSMMRHLNDSPV</sequence>
<keyword evidence="4 7" id="KW-0472">Membrane</keyword>
<keyword evidence="5" id="KW-0175">Coiled coil</keyword>
<comment type="subcellular location">
    <subcellularLocation>
        <location evidence="1">Membrane</location>
        <topology evidence="1">Multi-pass membrane protein</topology>
    </subcellularLocation>
</comment>
<proteinExistence type="predicted"/>
<feature type="compositionally biased region" description="Polar residues" evidence="6">
    <location>
        <begin position="341"/>
        <end position="357"/>
    </location>
</feature>
<evidence type="ECO:0000256" key="5">
    <source>
        <dbReference type="SAM" id="Coils"/>
    </source>
</evidence>
<feature type="compositionally biased region" description="Basic and acidic residues" evidence="6">
    <location>
        <begin position="11"/>
        <end position="27"/>
    </location>
</feature>
<comment type="caution">
    <text evidence="8">The sequence shown here is derived from an EMBL/GenBank/DDBJ whole genome shotgun (WGS) entry which is preliminary data.</text>
</comment>
<dbReference type="GO" id="GO:0046873">
    <property type="term" value="F:metal ion transmembrane transporter activity"/>
    <property type="evidence" value="ECO:0007669"/>
    <property type="project" value="InterPro"/>
</dbReference>
<protein>
    <recommendedName>
        <fullName evidence="10">Ankyrin repeat protein</fullName>
    </recommendedName>
</protein>
<dbReference type="InterPro" id="IPR045863">
    <property type="entry name" value="CorA_TM1_TM2"/>
</dbReference>
<evidence type="ECO:0000256" key="7">
    <source>
        <dbReference type="SAM" id="Phobius"/>
    </source>
</evidence>
<evidence type="ECO:0000313" key="8">
    <source>
        <dbReference type="EMBL" id="PNP39880.1"/>
    </source>
</evidence>
<accession>A0A2K0T2X8</accession>
<keyword evidence="2 7" id="KW-0812">Transmembrane</keyword>
<evidence type="ECO:0000256" key="2">
    <source>
        <dbReference type="ARBA" id="ARBA00022692"/>
    </source>
</evidence>
<feature type="region of interest" description="Disordered" evidence="6">
    <location>
        <begin position="339"/>
        <end position="358"/>
    </location>
</feature>
<dbReference type="Proteomes" id="UP000236546">
    <property type="component" value="Unassembled WGS sequence"/>
</dbReference>
<feature type="coiled-coil region" evidence="5">
    <location>
        <begin position="196"/>
        <end position="227"/>
    </location>
</feature>
<evidence type="ECO:0008006" key="10">
    <source>
        <dbReference type="Google" id="ProtNLM"/>
    </source>
</evidence>
<name>A0A2K0T2X8_9HYPO</name>
<feature type="transmembrane region" description="Helical" evidence="7">
    <location>
        <begin position="291"/>
        <end position="314"/>
    </location>
</feature>
<dbReference type="Pfam" id="PF01544">
    <property type="entry name" value="CorA"/>
    <property type="match status" value="1"/>
</dbReference>
<gene>
    <name evidence="8" type="ORF">TGAMA5MH_08145</name>
</gene>
<dbReference type="AlphaFoldDB" id="A0A2K0T2X8"/>